<dbReference type="InterPro" id="IPR027417">
    <property type="entry name" value="P-loop_NTPase"/>
</dbReference>
<keyword evidence="2" id="KW-0067">ATP-binding</keyword>
<dbReference type="EC" id="6.3.3.3" evidence="2"/>
<gene>
    <name evidence="2 4" type="primary">bioD</name>
    <name evidence="4" type="ORF">LMG32879_001125</name>
</gene>
<protein>
    <recommendedName>
        <fullName evidence="2">ATP-dependent dethiobiotin synthetase BioD</fullName>
        <ecNumber evidence="2">6.3.3.3</ecNumber>
    </recommendedName>
    <alternativeName>
        <fullName evidence="2">DTB synthetase</fullName>
        <shortName evidence="2">DTBS</shortName>
    </alternativeName>
    <alternativeName>
        <fullName evidence="2">Dethiobiotin synthase</fullName>
    </alternativeName>
</protein>
<dbReference type="SUPFAM" id="SSF53335">
    <property type="entry name" value="S-adenosyl-L-methionine-dependent methyltransferases"/>
    <property type="match status" value="1"/>
</dbReference>
<comment type="function">
    <text evidence="2">Catalyzes a mechanistically unusual reaction, the ATP-dependent insertion of CO2 between the N7 and N8 nitrogen atoms of 7,8-diaminopelargonic acid (DAPA, also called 7,8-diammoniononanoate) to form a ureido ring.</text>
</comment>
<evidence type="ECO:0000259" key="3">
    <source>
        <dbReference type="Pfam" id="PF08242"/>
    </source>
</evidence>
<evidence type="ECO:0000256" key="1">
    <source>
        <dbReference type="ARBA" id="ARBA00022756"/>
    </source>
</evidence>
<dbReference type="Proteomes" id="UP001176960">
    <property type="component" value="Unassembled WGS sequence"/>
</dbReference>
<evidence type="ECO:0000313" key="5">
    <source>
        <dbReference type="Proteomes" id="UP001176960"/>
    </source>
</evidence>
<dbReference type="Pfam" id="PF13500">
    <property type="entry name" value="AAA_26"/>
    <property type="match status" value="1"/>
</dbReference>
<dbReference type="HAMAP" id="MF_00336">
    <property type="entry name" value="BioD"/>
    <property type="match status" value="1"/>
</dbReference>
<dbReference type="NCBIfam" id="TIGR00347">
    <property type="entry name" value="bioD"/>
    <property type="match status" value="1"/>
</dbReference>
<dbReference type="Gene3D" id="3.40.50.300">
    <property type="entry name" value="P-loop containing nucleotide triphosphate hydrolases"/>
    <property type="match status" value="1"/>
</dbReference>
<dbReference type="EMBL" id="CATKSH010000005">
    <property type="protein sequence ID" value="CAI9120293.1"/>
    <property type="molecule type" value="Genomic_DNA"/>
</dbReference>
<dbReference type="GO" id="GO:0009102">
    <property type="term" value="P:biotin biosynthetic process"/>
    <property type="evidence" value="ECO:0007669"/>
    <property type="project" value="UniProtKB-UniRule"/>
</dbReference>
<dbReference type="RefSeq" id="WP_289842535.1">
    <property type="nucleotide sequence ID" value="NZ_CATKSH010000005.1"/>
</dbReference>
<keyword evidence="2 4" id="KW-0436">Ligase</keyword>
<feature type="binding site" evidence="2">
    <location>
        <position position="301"/>
    </location>
    <ligand>
        <name>ATP</name>
        <dbReference type="ChEBI" id="CHEBI:30616"/>
    </ligand>
</feature>
<feature type="binding site" evidence="2">
    <location>
        <position position="273"/>
    </location>
    <ligand>
        <name>Mg(2+)</name>
        <dbReference type="ChEBI" id="CHEBI:18420"/>
    </ligand>
</feature>
<feature type="binding site" evidence="2">
    <location>
        <position position="301"/>
    </location>
    <ligand>
        <name>Mg(2+)</name>
        <dbReference type="ChEBI" id="CHEBI:18420"/>
    </ligand>
</feature>
<evidence type="ECO:0000313" key="4">
    <source>
        <dbReference type="EMBL" id="CAI9120293.1"/>
    </source>
</evidence>
<comment type="catalytic activity">
    <reaction evidence="2">
        <text>(7R,8S)-7,8-diammoniononanoate + CO2 + ATP = (4R,5S)-dethiobiotin + ADP + phosphate + 3 H(+)</text>
        <dbReference type="Rhea" id="RHEA:15805"/>
        <dbReference type="ChEBI" id="CHEBI:15378"/>
        <dbReference type="ChEBI" id="CHEBI:16526"/>
        <dbReference type="ChEBI" id="CHEBI:30616"/>
        <dbReference type="ChEBI" id="CHEBI:43474"/>
        <dbReference type="ChEBI" id="CHEBI:149469"/>
        <dbReference type="ChEBI" id="CHEBI:149473"/>
        <dbReference type="ChEBI" id="CHEBI:456216"/>
        <dbReference type="EC" id="6.3.3.3"/>
    </reaction>
</comment>
<comment type="caution">
    <text evidence="2">Lacks conserved residue(s) required for the propagation of feature annotation.</text>
</comment>
<dbReference type="GO" id="GO:0005737">
    <property type="term" value="C:cytoplasm"/>
    <property type="evidence" value="ECO:0007669"/>
    <property type="project" value="UniProtKB-SubCell"/>
</dbReference>
<keyword evidence="2" id="KW-0479">Metal-binding</keyword>
<sequence length="468" mass="49557">MNVSDGSTIAGRFNAAAAAYEGAARVQAESATLLATRIRAAFADKAPRRILEFGCGTGLLTSKIRAMFPDAELTVTDIAPLMLEQTASRVGHHATHYALMDANDAHGANRYDLICSNFAMQWLSDRATALAKLAALLTPGGRLMVTTLAEGSFAEWRRACALSDVPCGFPVYPSARQLQKEWPFCGSGAWDVIPVYDRVGSGLAFLRDLKRIGAATPHPAAVPTGARLRAAIHNFDARATGTVTYQVAIGCFRRSCPLPGVFVTGTDTGVGKTLASACLTQAWNATYWKPLQSGLADEPGDTDTVMNLAGVPPSRMIPPAYALQASLSPLDAARAEGMVIDPARLALPDRVRPPLVIEGAGGLLVPASEHLMMIDLIALYGMPVVLVARSGLGTINHTLLSLEALKNRGIEVAGVLLVGPINEGNRAAIAQRSNVRILAEIPWMDEVNAASISNVAATIPIFDSISRR</sequence>
<feature type="binding site" evidence="2">
    <location>
        <position position="358"/>
    </location>
    <ligand>
        <name>Mg(2+)</name>
        <dbReference type="ChEBI" id="CHEBI:18420"/>
    </ligand>
</feature>
<dbReference type="GO" id="GO:0000287">
    <property type="term" value="F:magnesium ion binding"/>
    <property type="evidence" value="ECO:0007669"/>
    <property type="project" value="UniProtKB-UniRule"/>
</dbReference>
<dbReference type="PANTHER" id="PTHR43210:SF5">
    <property type="entry name" value="DETHIOBIOTIN SYNTHETASE"/>
    <property type="match status" value="1"/>
</dbReference>
<reference evidence="4" key="1">
    <citation type="submission" date="2023-03" db="EMBL/GenBank/DDBJ databases">
        <authorList>
            <person name="Cleenwerck I."/>
        </authorList>
    </citation>
    <scope>NUCLEOTIDE SEQUENCE</scope>
    <source>
        <strain evidence="4">LMG 32879</strain>
    </source>
</reference>
<comment type="subcellular location">
    <subcellularLocation>
        <location evidence="2">Cytoplasm</location>
    </subcellularLocation>
</comment>
<organism evidence="4 5">
    <name type="scientific">Brytella acorum</name>
    <dbReference type="NCBI Taxonomy" id="2959299"/>
    <lineage>
        <taxon>Bacteria</taxon>
        <taxon>Pseudomonadati</taxon>
        <taxon>Pseudomonadota</taxon>
        <taxon>Alphaproteobacteria</taxon>
        <taxon>Acetobacterales</taxon>
        <taxon>Acetobacteraceae</taxon>
        <taxon>Brytella</taxon>
    </lineage>
</organism>
<keyword evidence="2" id="KW-0460">Magnesium</keyword>
<comment type="similarity">
    <text evidence="2">Belongs to the dethiobiotin synthetase family.</text>
</comment>
<dbReference type="AlphaFoldDB" id="A0AA35Y2Y3"/>
<feature type="binding site" evidence="2">
    <location>
        <position position="293"/>
    </location>
    <ligand>
        <name>substrate</name>
    </ligand>
</feature>
<dbReference type="InterPro" id="IPR004472">
    <property type="entry name" value="DTB_synth_BioD"/>
</dbReference>
<dbReference type="PANTHER" id="PTHR43210">
    <property type="entry name" value="DETHIOBIOTIN SYNTHETASE"/>
    <property type="match status" value="1"/>
</dbReference>
<name>A0AA35Y2Y3_9PROT</name>
<keyword evidence="1 2" id="KW-0093">Biotin biosynthesis</keyword>
<comment type="caution">
    <text evidence="4">The sequence shown here is derived from an EMBL/GenBank/DDBJ whole genome shotgun (WGS) entry which is preliminary data.</text>
</comment>
<accession>A0AA35Y2Y3</accession>
<dbReference type="CDD" id="cd02440">
    <property type="entry name" value="AdoMet_MTases"/>
    <property type="match status" value="1"/>
</dbReference>
<comment type="subunit">
    <text evidence="2">Homodimer.</text>
</comment>
<dbReference type="GO" id="GO:0004141">
    <property type="term" value="F:dethiobiotin synthase activity"/>
    <property type="evidence" value="ECO:0007669"/>
    <property type="project" value="UniProtKB-UniRule"/>
</dbReference>
<feature type="binding site" evidence="2">
    <location>
        <begin position="358"/>
        <end position="361"/>
    </location>
    <ligand>
        <name>ATP</name>
        <dbReference type="ChEBI" id="CHEBI:30616"/>
    </ligand>
</feature>
<comment type="pathway">
    <text evidence="2">Cofactor biosynthesis; biotin biosynthesis; biotin from 7,8-diaminononanoate: step 1/2.</text>
</comment>
<keyword evidence="2" id="KW-0547">Nucleotide-binding</keyword>
<comment type="cofactor">
    <cofactor evidence="2">
        <name>Mg(2+)</name>
        <dbReference type="ChEBI" id="CHEBI:18420"/>
    </cofactor>
</comment>
<dbReference type="GO" id="GO:0005524">
    <property type="term" value="F:ATP binding"/>
    <property type="evidence" value="ECO:0007669"/>
    <property type="project" value="UniProtKB-UniRule"/>
</dbReference>
<proteinExistence type="inferred from homology"/>
<keyword evidence="5" id="KW-1185">Reference proteome</keyword>
<feature type="domain" description="Methyltransferase type 12" evidence="3">
    <location>
        <begin position="51"/>
        <end position="143"/>
    </location>
</feature>
<feature type="active site" evidence="2">
    <location>
        <position position="289"/>
    </location>
</feature>
<keyword evidence="2" id="KW-0963">Cytoplasm</keyword>
<feature type="binding site" evidence="2">
    <location>
        <begin position="269"/>
        <end position="274"/>
    </location>
    <ligand>
        <name>ATP</name>
        <dbReference type="ChEBI" id="CHEBI:30616"/>
    </ligand>
</feature>
<dbReference type="Pfam" id="PF08242">
    <property type="entry name" value="Methyltransf_12"/>
    <property type="match status" value="1"/>
</dbReference>
<evidence type="ECO:0000256" key="2">
    <source>
        <dbReference type="HAMAP-Rule" id="MF_00336"/>
    </source>
</evidence>
<dbReference type="SUPFAM" id="SSF52540">
    <property type="entry name" value="P-loop containing nucleoside triphosphate hydrolases"/>
    <property type="match status" value="1"/>
</dbReference>
<dbReference type="InterPro" id="IPR029063">
    <property type="entry name" value="SAM-dependent_MTases_sf"/>
</dbReference>
<dbReference type="Gene3D" id="3.40.50.150">
    <property type="entry name" value="Vaccinia Virus protein VP39"/>
    <property type="match status" value="1"/>
</dbReference>
<dbReference type="CDD" id="cd03109">
    <property type="entry name" value="DTBS"/>
    <property type="match status" value="1"/>
</dbReference>
<dbReference type="InterPro" id="IPR013217">
    <property type="entry name" value="Methyltransf_12"/>
</dbReference>